<proteinExistence type="predicted"/>
<gene>
    <name evidence="2" type="ORF">FHX81_2149</name>
</gene>
<evidence type="ECO:0008006" key="4">
    <source>
        <dbReference type="Google" id="ProtNLM"/>
    </source>
</evidence>
<evidence type="ECO:0000313" key="2">
    <source>
        <dbReference type="EMBL" id="TQM79838.1"/>
    </source>
</evidence>
<dbReference type="RefSeq" id="WP_141977406.1">
    <property type="nucleotide sequence ID" value="NZ_VFPP01000001.1"/>
</dbReference>
<dbReference type="Proteomes" id="UP000316628">
    <property type="component" value="Unassembled WGS sequence"/>
</dbReference>
<reference evidence="2 3" key="1">
    <citation type="submission" date="2019-06" db="EMBL/GenBank/DDBJ databases">
        <title>Sequencing the genomes of 1000 actinobacteria strains.</title>
        <authorList>
            <person name="Klenk H.-P."/>
        </authorList>
    </citation>
    <scope>NUCLEOTIDE SEQUENCE [LARGE SCALE GENOMIC DNA]</scope>
    <source>
        <strain evidence="2 3">DSM 45456</strain>
    </source>
</reference>
<feature type="region of interest" description="Disordered" evidence="1">
    <location>
        <begin position="165"/>
        <end position="257"/>
    </location>
</feature>
<feature type="compositionally biased region" description="Low complexity" evidence="1">
    <location>
        <begin position="209"/>
        <end position="239"/>
    </location>
</feature>
<comment type="caution">
    <text evidence="2">The sequence shown here is derived from an EMBL/GenBank/DDBJ whole genome shotgun (WGS) entry which is preliminary data.</text>
</comment>
<evidence type="ECO:0000256" key="1">
    <source>
        <dbReference type="SAM" id="MobiDB-lite"/>
    </source>
</evidence>
<name>A0A543JAI1_9PSEU</name>
<dbReference type="AlphaFoldDB" id="A0A543JAI1"/>
<dbReference type="OrthoDB" id="1254615at2"/>
<dbReference type="EMBL" id="VFPP01000001">
    <property type="protein sequence ID" value="TQM79838.1"/>
    <property type="molecule type" value="Genomic_DNA"/>
</dbReference>
<organism evidence="2 3">
    <name type="scientific">Saccharothrix saharensis</name>
    <dbReference type="NCBI Taxonomy" id="571190"/>
    <lineage>
        <taxon>Bacteria</taxon>
        <taxon>Bacillati</taxon>
        <taxon>Actinomycetota</taxon>
        <taxon>Actinomycetes</taxon>
        <taxon>Pseudonocardiales</taxon>
        <taxon>Pseudonocardiaceae</taxon>
        <taxon>Saccharothrix</taxon>
    </lineage>
</organism>
<accession>A0A543JAI1</accession>
<evidence type="ECO:0000313" key="3">
    <source>
        <dbReference type="Proteomes" id="UP000316628"/>
    </source>
</evidence>
<feature type="compositionally biased region" description="Basic and acidic residues" evidence="1">
    <location>
        <begin position="246"/>
        <end position="257"/>
    </location>
</feature>
<protein>
    <recommendedName>
        <fullName evidence="4">SnoaL-like protein</fullName>
    </recommendedName>
</protein>
<sequence>MSAPAVRGRLARAEVESLVREWHGGLARHADVAELRGRLVRSGLLLRLPGATVRDGEQFASWYRELSDSCFDQRRDVLSVEVDLVSPLHAEVTVTLMWESRRWQRPAPRSRWTGCLLTEQWLVVLQDGVPRIRTLVTTAAQPLPGSPPPLGDADRLDRLRQVVGTGDGTAWVPGTRPDPITAAASTPAPVTGSDQPRAVASGEGGRPGGTSQPAGTAGPAGTAEPAAPAGTAGPTRAAGQRPGGGDARDPRDELVAS</sequence>
<keyword evidence="3" id="KW-1185">Reference proteome</keyword>